<dbReference type="InterPro" id="IPR016195">
    <property type="entry name" value="Pol/histidinol_Pase-like"/>
</dbReference>
<dbReference type="Proteomes" id="UP000253490">
    <property type="component" value="Unassembled WGS sequence"/>
</dbReference>
<accession>A0A366IH35</accession>
<dbReference type="SUPFAM" id="SSF89550">
    <property type="entry name" value="PHP domain-like"/>
    <property type="match status" value="1"/>
</dbReference>
<protein>
    <submittedName>
        <fullName evidence="2">Putative hydrolase</fullName>
    </submittedName>
</protein>
<name>A0A366IH35_9FIRM</name>
<keyword evidence="2" id="KW-0378">Hydrolase</keyword>
<dbReference type="PANTHER" id="PTHR36928:SF1">
    <property type="entry name" value="PHOSPHATASE YCDX-RELATED"/>
    <property type="match status" value="1"/>
</dbReference>
<dbReference type="GO" id="GO:0008270">
    <property type="term" value="F:zinc ion binding"/>
    <property type="evidence" value="ECO:0007669"/>
    <property type="project" value="TreeGrafter"/>
</dbReference>
<dbReference type="RefSeq" id="WP_113919193.1">
    <property type="nucleotide sequence ID" value="NZ_QNRX01000001.1"/>
</dbReference>
<organism evidence="2 3">
    <name type="scientific">Alkalibaculum bacchi</name>
    <dbReference type="NCBI Taxonomy" id="645887"/>
    <lineage>
        <taxon>Bacteria</taxon>
        <taxon>Bacillati</taxon>
        <taxon>Bacillota</taxon>
        <taxon>Clostridia</taxon>
        <taxon>Eubacteriales</taxon>
        <taxon>Eubacteriaceae</taxon>
        <taxon>Alkalibaculum</taxon>
    </lineage>
</organism>
<dbReference type="Gene3D" id="3.20.20.140">
    <property type="entry name" value="Metal-dependent hydrolases"/>
    <property type="match status" value="1"/>
</dbReference>
<comment type="caution">
    <text evidence="2">The sequence shown here is derived from an EMBL/GenBank/DDBJ whole genome shotgun (WGS) entry which is preliminary data.</text>
</comment>
<dbReference type="InterPro" id="IPR003141">
    <property type="entry name" value="Pol/His_phosphatase_N"/>
</dbReference>
<proteinExistence type="predicted"/>
<sequence>MNIELDTHTHTVASLHAYSTITENAAEAARKNLKLICMTDHGPLLPGGPHEYFFGNMRVLPKEIHGVRILKGIEANIKNTDGDLDLPKYLENRMEIVLVGLHEGVLMPGTKKENTRAVVKAMKKEFVDILVHPGNPAYELDYDDVFKAAKDTNTFIEINNSSFLGSRKGSKDNCRMIAEKCRDYKLPISLGSDAHYSTYVGEFSVVTKLLEEIQLPEELILNTSVDKLLNYLKNKGKNI</sequence>
<keyword evidence="3" id="KW-1185">Reference proteome</keyword>
<dbReference type="CDD" id="cd07437">
    <property type="entry name" value="PHP_HisPPase_Ycdx_like"/>
    <property type="match status" value="1"/>
</dbReference>
<dbReference type="InterPro" id="IPR050243">
    <property type="entry name" value="PHP_phosphatase"/>
</dbReference>
<dbReference type="PANTHER" id="PTHR36928">
    <property type="entry name" value="PHOSPHATASE YCDX-RELATED"/>
    <property type="match status" value="1"/>
</dbReference>
<dbReference type="Pfam" id="PF02811">
    <property type="entry name" value="PHP"/>
    <property type="match status" value="1"/>
</dbReference>
<gene>
    <name evidence="2" type="ORF">DES36_10122</name>
</gene>
<dbReference type="OrthoDB" id="9808747at2"/>
<feature type="domain" description="Polymerase/histidinol phosphatase N-terminal" evidence="1">
    <location>
        <begin position="5"/>
        <end position="79"/>
    </location>
</feature>
<dbReference type="AlphaFoldDB" id="A0A366IH35"/>
<dbReference type="InterPro" id="IPR004013">
    <property type="entry name" value="PHP_dom"/>
</dbReference>
<evidence type="ECO:0000259" key="1">
    <source>
        <dbReference type="SMART" id="SM00481"/>
    </source>
</evidence>
<evidence type="ECO:0000313" key="3">
    <source>
        <dbReference type="Proteomes" id="UP000253490"/>
    </source>
</evidence>
<dbReference type="GO" id="GO:0042578">
    <property type="term" value="F:phosphoric ester hydrolase activity"/>
    <property type="evidence" value="ECO:0007669"/>
    <property type="project" value="TreeGrafter"/>
</dbReference>
<dbReference type="NCBIfam" id="NF006702">
    <property type="entry name" value="PRK09248.1"/>
    <property type="match status" value="1"/>
</dbReference>
<dbReference type="SMART" id="SM00481">
    <property type="entry name" value="POLIIIAc"/>
    <property type="match status" value="1"/>
</dbReference>
<evidence type="ECO:0000313" key="2">
    <source>
        <dbReference type="EMBL" id="RBP69979.1"/>
    </source>
</evidence>
<reference evidence="2 3" key="1">
    <citation type="submission" date="2018-06" db="EMBL/GenBank/DDBJ databases">
        <title>Genomic Encyclopedia of Type Strains, Phase IV (KMG-IV): sequencing the most valuable type-strain genomes for metagenomic binning, comparative biology and taxonomic classification.</title>
        <authorList>
            <person name="Goeker M."/>
        </authorList>
    </citation>
    <scope>NUCLEOTIDE SEQUENCE [LARGE SCALE GENOMIC DNA]</scope>
    <source>
        <strain evidence="2 3">DSM 22112</strain>
    </source>
</reference>
<dbReference type="EMBL" id="QNRX01000001">
    <property type="protein sequence ID" value="RBP69979.1"/>
    <property type="molecule type" value="Genomic_DNA"/>
</dbReference>
<dbReference type="GO" id="GO:0005829">
    <property type="term" value="C:cytosol"/>
    <property type="evidence" value="ECO:0007669"/>
    <property type="project" value="TreeGrafter"/>
</dbReference>